<comment type="caution">
    <text evidence="1">The sequence shown here is derived from an EMBL/GenBank/DDBJ whole genome shotgun (WGS) entry which is preliminary data.</text>
</comment>
<dbReference type="Proteomes" id="UP000789570">
    <property type="component" value="Unassembled WGS sequence"/>
</dbReference>
<sequence length="64" mass="7488">PPQLRLFLENFLNSNSINRLISAYFKNVETNVSYEAFEMFVNGRPKCVIYPNKHDIGKLVQKIQ</sequence>
<name>A0A9N9IUP3_9GLOM</name>
<feature type="non-terminal residue" evidence="1">
    <location>
        <position position="1"/>
    </location>
</feature>
<dbReference type="AlphaFoldDB" id="A0A9N9IUP3"/>
<organism evidence="1 2">
    <name type="scientific">Funneliformis caledonium</name>
    <dbReference type="NCBI Taxonomy" id="1117310"/>
    <lineage>
        <taxon>Eukaryota</taxon>
        <taxon>Fungi</taxon>
        <taxon>Fungi incertae sedis</taxon>
        <taxon>Mucoromycota</taxon>
        <taxon>Glomeromycotina</taxon>
        <taxon>Glomeromycetes</taxon>
        <taxon>Glomerales</taxon>
        <taxon>Glomeraceae</taxon>
        <taxon>Funneliformis</taxon>
    </lineage>
</organism>
<reference evidence="1" key="1">
    <citation type="submission" date="2021-06" db="EMBL/GenBank/DDBJ databases">
        <authorList>
            <person name="Kallberg Y."/>
            <person name="Tangrot J."/>
            <person name="Rosling A."/>
        </authorList>
    </citation>
    <scope>NUCLEOTIDE SEQUENCE</scope>
    <source>
        <strain evidence="1">UK204</strain>
    </source>
</reference>
<evidence type="ECO:0000313" key="1">
    <source>
        <dbReference type="EMBL" id="CAG8750577.1"/>
    </source>
</evidence>
<protein>
    <submittedName>
        <fullName evidence="1">8956_t:CDS:1</fullName>
    </submittedName>
</protein>
<keyword evidence="2" id="KW-1185">Reference proteome</keyword>
<gene>
    <name evidence="1" type="ORF">FCALED_LOCUS16288</name>
</gene>
<proteinExistence type="predicted"/>
<evidence type="ECO:0000313" key="2">
    <source>
        <dbReference type="Proteomes" id="UP000789570"/>
    </source>
</evidence>
<dbReference type="EMBL" id="CAJVPQ010018250">
    <property type="protein sequence ID" value="CAG8750577.1"/>
    <property type="molecule type" value="Genomic_DNA"/>
</dbReference>
<accession>A0A9N9IUP3</accession>